<keyword evidence="3" id="KW-0804">Transcription</keyword>
<dbReference type="SUPFAM" id="SSF47413">
    <property type="entry name" value="lambda repressor-like DNA-binding domains"/>
    <property type="match status" value="1"/>
</dbReference>
<dbReference type="PROSITE" id="PS00356">
    <property type="entry name" value="HTH_LACI_1"/>
    <property type="match status" value="1"/>
</dbReference>
<evidence type="ECO:0000256" key="1">
    <source>
        <dbReference type="ARBA" id="ARBA00023015"/>
    </source>
</evidence>
<dbReference type="PANTHER" id="PTHR30146">
    <property type="entry name" value="LACI-RELATED TRANSCRIPTIONAL REPRESSOR"/>
    <property type="match status" value="1"/>
</dbReference>
<keyword evidence="1" id="KW-0805">Transcription regulation</keyword>
<reference evidence="5 6" key="1">
    <citation type="submission" date="2020-08" db="EMBL/GenBank/DDBJ databases">
        <title>Whole genome shotgun sequence of Actinocatenispora thailandica NBRC 105041.</title>
        <authorList>
            <person name="Komaki H."/>
            <person name="Tamura T."/>
        </authorList>
    </citation>
    <scope>NUCLEOTIDE SEQUENCE [LARGE SCALE GENOMIC DNA]</scope>
    <source>
        <strain evidence="5 6">NBRC 105041</strain>
    </source>
</reference>
<dbReference type="Pfam" id="PF00356">
    <property type="entry name" value="LacI"/>
    <property type="match status" value="1"/>
</dbReference>
<dbReference type="InterPro" id="IPR028082">
    <property type="entry name" value="Peripla_BP_I"/>
</dbReference>
<dbReference type="Gene3D" id="3.40.50.2300">
    <property type="match status" value="2"/>
</dbReference>
<dbReference type="InterPro" id="IPR046335">
    <property type="entry name" value="LacI/GalR-like_sensor"/>
</dbReference>
<name>A0A7R7DMB1_9ACTN</name>
<feature type="domain" description="HTH lacI-type" evidence="4">
    <location>
        <begin position="3"/>
        <end position="57"/>
    </location>
</feature>
<evidence type="ECO:0000313" key="5">
    <source>
        <dbReference type="EMBL" id="BCJ34374.1"/>
    </source>
</evidence>
<dbReference type="Gene3D" id="1.10.260.40">
    <property type="entry name" value="lambda repressor-like DNA-binding domains"/>
    <property type="match status" value="1"/>
</dbReference>
<sequence>MGTNLKDVAALAGVSVKTVSNVVNGYVHVSATTRERVQRAIDELGYRPNATARSLRSGRSGVLALAVPELGVPYFAELASLVVDAAASHGYTVLIDQTAGARDRELVVLGGIRHHLVDGVLFSPLALGVADLRRRTDSTPMVLLGERGLRGPTDHVGIDNIRAAREATRHLAERGCRRIAAIGVQSVGTGATARQRYAGYRKGLADAGLDPDPALALPAPRFHRAEGYAAMAALLDRPDPPDGVFCFNDLLALGALRCLHTRGVPVPGRVALIGFDDAEEGSYATPSLSTIAPDKATIAATAVELLLSRIRADTPPDRPRRLSAGYTLIARESSAR</sequence>
<dbReference type="CDD" id="cd06267">
    <property type="entry name" value="PBP1_LacI_sugar_binding-like"/>
    <property type="match status" value="1"/>
</dbReference>
<keyword evidence="6" id="KW-1185">Reference proteome</keyword>
<dbReference type="AlphaFoldDB" id="A0A7R7DMB1"/>
<dbReference type="InterPro" id="IPR000843">
    <property type="entry name" value="HTH_LacI"/>
</dbReference>
<dbReference type="CDD" id="cd01392">
    <property type="entry name" value="HTH_LacI"/>
    <property type="match status" value="1"/>
</dbReference>
<dbReference type="KEGG" id="atl:Athai_18770"/>
<dbReference type="GO" id="GO:0003700">
    <property type="term" value="F:DNA-binding transcription factor activity"/>
    <property type="evidence" value="ECO:0007669"/>
    <property type="project" value="TreeGrafter"/>
</dbReference>
<dbReference type="GO" id="GO:0000976">
    <property type="term" value="F:transcription cis-regulatory region binding"/>
    <property type="evidence" value="ECO:0007669"/>
    <property type="project" value="TreeGrafter"/>
</dbReference>
<dbReference type="SMART" id="SM00354">
    <property type="entry name" value="HTH_LACI"/>
    <property type="match status" value="1"/>
</dbReference>
<evidence type="ECO:0000256" key="2">
    <source>
        <dbReference type="ARBA" id="ARBA00023125"/>
    </source>
</evidence>
<gene>
    <name evidence="5" type="ORF">Athai_18770</name>
</gene>
<proteinExistence type="predicted"/>
<evidence type="ECO:0000256" key="3">
    <source>
        <dbReference type="ARBA" id="ARBA00023163"/>
    </source>
</evidence>
<dbReference type="EMBL" id="AP023355">
    <property type="protein sequence ID" value="BCJ34374.1"/>
    <property type="molecule type" value="Genomic_DNA"/>
</dbReference>
<dbReference type="Pfam" id="PF13377">
    <property type="entry name" value="Peripla_BP_3"/>
    <property type="match status" value="1"/>
</dbReference>
<evidence type="ECO:0000259" key="4">
    <source>
        <dbReference type="PROSITE" id="PS50932"/>
    </source>
</evidence>
<accession>A0A7R7DMB1</accession>
<dbReference type="PROSITE" id="PS50932">
    <property type="entry name" value="HTH_LACI_2"/>
    <property type="match status" value="1"/>
</dbReference>
<protein>
    <submittedName>
        <fullName evidence="5">LacI family transcriptional regulator</fullName>
    </submittedName>
</protein>
<dbReference type="Proteomes" id="UP000611640">
    <property type="component" value="Chromosome"/>
</dbReference>
<dbReference type="InterPro" id="IPR010982">
    <property type="entry name" value="Lambda_DNA-bd_dom_sf"/>
</dbReference>
<dbReference type="PANTHER" id="PTHR30146:SF153">
    <property type="entry name" value="LACTOSE OPERON REPRESSOR"/>
    <property type="match status" value="1"/>
</dbReference>
<keyword evidence="2" id="KW-0238">DNA-binding</keyword>
<organism evidence="5 6">
    <name type="scientific">Actinocatenispora thailandica</name>
    <dbReference type="NCBI Taxonomy" id="227318"/>
    <lineage>
        <taxon>Bacteria</taxon>
        <taxon>Bacillati</taxon>
        <taxon>Actinomycetota</taxon>
        <taxon>Actinomycetes</taxon>
        <taxon>Micromonosporales</taxon>
        <taxon>Micromonosporaceae</taxon>
        <taxon>Actinocatenispora</taxon>
    </lineage>
</organism>
<evidence type="ECO:0000313" key="6">
    <source>
        <dbReference type="Proteomes" id="UP000611640"/>
    </source>
</evidence>
<dbReference type="RefSeq" id="WP_203961112.1">
    <property type="nucleotide sequence ID" value="NZ_AP023355.1"/>
</dbReference>
<dbReference type="SUPFAM" id="SSF53822">
    <property type="entry name" value="Periplasmic binding protein-like I"/>
    <property type="match status" value="1"/>
</dbReference>